<gene>
    <name evidence="9" type="primary">nad1</name>
</gene>
<comment type="catalytic activity">
    <reaction evidence="7">
        <text>a ubiquinone + NADH + 5 H(+)(in) = a ubiquinol + NAD(+) + 4 H(+)(out)</text>
        <dbReference type="Rhea" id="RHEA:29091"/>
        <dbReference type="Rhea" id="RHEA-COMP:9565"/>
        <dbReference type="Rhea" id="RHEA-COMP:9566"/>
        <dbReference type="ChEBI" id="CHEBI:15378"/>
        <dbReference type="ChEBI" id="CHEBI:16389"/>
        <dbReference type="ChEBI" id="CHEBI:17976"/>
        <dbReference type="ChEBI" id="CHEBI:57540"/>
        <dbReference type="ChEBI" id="CHEBI:57945"/>
        <dbReference type="EC" id="7.1.1.2"/>
    </reaction>
</comment>
<dbReference type="InterPro" id="IPR001694">
    <property type="entry name" value="NADH_UbQ_OxRdtase_su1/FPO"/>
</dbReference>
<keyword evidence="4 8" id="KW-1133">Transmembrane helix</keyword>
<keyword evidence="7" id="KW-0830">Ubiquinone</keyword>
<accession>M1FRL9</accession>
<comment type="similarity">
    <text evidence="2 6">Belongs to the complex I subunit 1 family.</text>
</comment>
<comment type="subcellular location">
    <subcellularLocation>
        <location evidence="1">Membrane</location>
        <topology evidence="1">Multi-pass membrane protein</topology>
    </subcellularLocation>
    <subcellularLocation>
        <location evidence="6">Mitochondrion inner membrane</location>
        <topology evidence="6">Multi-pass membrane protein</topology>
    </subcellularLocation>
</comment>
<dbReference type="HAMAP" id="MF_01350">
    <property type="entry name" value="NDH1_NuoH"/>
    <property type="match status" value="1"/>
</dbReference>
<dbReference type="PROSITE" id="PS00667">
    <property type="entry name" value="COMPLEX1_ND1_1"/>
    <property type="match status" value="1"/>
</dbReference>
<dbReference type="Proteomes" id="UP000011958">
    <property type="component" value="Mitochondrion"/>
</dbReference>
<dbReference type="AlphaFoldDB" id="M1FRL9"/>
<organism>
    <name type="scientific">Pneumocystis murina (strain B123)</name>
    <name type="common">Mouse pneumocystis pneumonia agent</name>
    <name type="synonym">Pneumocystis carinii f. sp. muris</name>
    <dbReference type="NCBI Taxonomy" id="1069680"/>
    <lineage>
        <taxon>Eukaryota</taxon>
        <taxon>Fungi</taxon>
        <taxon>Dikarya</taxon>
        <taxon>Ascomycota</taxon>
        <taxon>Taphrinomycotina</taxon>
        <taxon>Pneumocystomycetes</taxon>
        <taxon>Pneumocystaceae</taxon>
        <taxon>Pneumocystis</taxon>
    </lineage>
</organism>
<feature type="transmembrane region" description="Helical" evidence="8">
    <location>
        <begin position="208"/>
        <end position="226"/>
    </location>
</feature>
<feature type="transmembrane region" description="Helical" evidence="8">
    <location>
        <begin position="261"/>
        <end position="282"/>
    </location>
</feature>
<proteinExistence type="inferred from homology"/>
<protein>
    <recommendedName>
        <fullName evidence="7">NADH-ubiquinone oxidoreductase chain 1</fullName>
        <ecNumber evidence="7">7.1.1.2</ecNumber>
    </recommendedName>
</protein>
<dbReference type="Pfam" id="PF00146">
    <property type="entry name" value="NADHdh"/>
    <property type="match status" value="1"/>
</dbReference>
<dbReference type="GeneID" id="14657959"/>
<keyword evidence="6" id="KW-0520">NAD</keyword>
<geneLocation type="mitochondrion" evidence="9"/>
<dbReference type="PROSITE" id="PS00668">
    <property type="entry name" value="COMPLEX1_ND1_2"/>
    <property type="match status" value="1"/>
</dbReference>
<dbReference type="GO" id="GO:0008137">
    <property type="term" value="F:NADH dehydrogenase (ubiquinone) activity"/>
    <property type="evidence" value="ECO:0007669"/>
    <property type="project" value="UniProtKB-EC"/>
</dbReference>
<evidence type="ECO:0000256" key="7">
    <source>
        <dbReference type="RuleBase" id="RU000473"/>
    </source>
</evidence>
<dbReference type="PANTHER" id="PTHR11432">
    <property type="entry name" value="NADH DEHYDROGENASE SUBUNIT 1"/>
    <property type="match status" value="1"/>
</dbReference>
<evidence type="ECO:0000313" key="10">
    <source>
        <dbReference type="Proteomes" id="UP000011958"/>
    </source>
</evidence>
<evidence type="ECO:0000256" key="5">
    <source>
        <dbReference type="ARBA" id="ARBA00023136"/>
    </source>
</evidence>
<evidence type="ECO:0000256" key="1">
    <source>
        <dbReference type="ARBA" id="ARBA00004141"/>
    </source>
</evidence>
<feature type="transmembrane region" description="Helical" evidence="8">
    <location>
        <begin position="294"/>
        <end position="320"/>
    </location>
</feature>
<evidence type="ECO:0000256" key="6">
    <source>
        <dbReference type="RuleBase" id="RU000471"/>
    </source>
</evidence>
<evidence type="ECO:0000256" key="8">
    <source>
        <dbReference type="SAM" id="Phobius"/>
    </source>
</evidence>
<feature type="transmembrane region" description="Helical" evidence="8">
    <location>
        <begin position="102"/>
        <end position="123"/>
    </location>
</feature>
<dbReference type="EMBL" id="JX499144">
    <property type="protein sequence ID" value="AFR90420.1"/>
    <property type="molecule type" value="Genomic_DNA"/>
</dbReference>
<keyword evidence="10" id="KW-1185">Reference proteome</keyword>
<feature type="transmembrane region" description="Helical" evidence="8">
    <location>
        <begin position="6"/>
        <end position="22"/>
    </location>
</feature>
<reference evidence="9" key="1">
    <citation type="journal article" date="2013" name="FASEB J.">
        <title>Sequencing and characterization of the complete mitochondrial genomes of three Pneumocystis species provide new insights into divergence between human and rodent Pneumocystis.</title>
        <authorList>
            <person name="Ma L"/>
            <person name="Huang DW"/>
            <person name="Cuomo CA"/>
            <person name="Sykes S"/>
            <person name="Fantoni G"/>
            <person name="Das B"/>
            <person name="Sherman BT"/>
            <person name="Yang J"/>
            <person name="Huber C"/>
            <person name="Xia Y"/>
            <person name="Davey E"/>
            <person name="Kutty G"/>
            <person name="Bishop L"/>
            <person name="Sassi M"/>
            <person name="Lempicki RA Kovacs.JA."/>
        </authorList>
    </citation>
    <scope>NUCLEOTIDE SEQUENCE [LARGE SCALE GENOMIC DNA]</scope>
    <source>
        <strain>B123</strain>
    </source>
</reference>
<evidence type="ECO:0000256" key="4">
    <source>
        <dbReference type="ARBA" id="ARBA00022989"/>
    </source>
</evidence>
<evidence type="ECO:0000313" key="9">
    <source>
        <dbReference type="EMBL" id="AFR90420.1"/>
    </source>
</evidence>
<sequence length="327" mass="36371">MLLEVFVVILPVMLSIAYTTLAERKVMGSMQRRLGPNIVGYYGLLQPFADALKLIVKETIIPSQSNKILFFLGPTIALVFALLGWGLIPYGPGITLCDFELGILYSLAISSVGVYGILVGGWASNSKYALVGSLRSTAQLISYELILTSIVFVVVFLSGTLNFTQLIESQHSIWYCIPLFPLFIIYFIGALAETNRAPFDLPEAESELVAGFMTEYSAAIFVFYFLAEYGNIILISTLSVIFFLGGYLLPIPSILPPVLQGLFYGVSLGIKVSLLIFLFIWVRASFPRIRYDQLITFCWTILLPFLFAWIFFIAAILYSFNSLPTSI</sequence>
<dbReference type="InterPro" id="IPR018086">
    <property type="entry name" value="NADH_UbQ_OxRdtase_su1_CS"/>
</dbReference>
<dbReference type="GO" id="GO:0009060">
    <property type="term" value="P:aerobic respiration"/>
    <property type="evidence" value="ECO:0007669"/>
    <property type="project" value="TreeGrafter"/>
</dbReference>
<keyword evidence="5 8" id="KW-0472">Membrane</keyword>
<dbReference type="RefSeq" id="YP_007475010.1">
    <property type="nucleotide sequence ID" value="NC_020332.1"/>
</dbReference>
<dbReference type="EC" id="7.1.1.2" evidence="7"/>
<keyword evidence="3 6" id="KW-0812">Transmembrane</keyword>
<feature type="transmembrane region" description="Helical" evidence="8">
    <location>
        <begin position="233"/>
        <end position="255"/>
    </location>
</feature>
<feature type="transmembrane region" description="Helical" evidence="8">
    <location>
        <begin position="143"/>
        <end position="161"/>
    </location>
</feature>
<dbReference type="PANTHER" id="PTHR11432:SF3">
    <property type="entry name" value="NADH-UBIQUINONE OXIDOREDUCTASE CHAIN 1"/>
    <property type="match status" value="1"/>
</dbReference>
<evidence type="ECO:0000256" key="2">
    <source>
        <dbReference type="ARBA" id="ARBA00010535"/>
    </source>
</evidence>
<name>M1FRL9_PNEMU</name>
<feature type="transmembrane region" description="Helical" evidence="8">
    <location>
        <begin position="68"/>
        <end position="90"/>
    </location>
</feature>
<dbReference type="STRING" id="1069680.M1FRL9"/>
<dbReference type="GO" id="GO:0003954">
    <property type="term" value="F:NADH dehydrogenase activity"/>
    <property type="evidence" value="ECO:0007669"/>
    <property type="project" value="TreeGrafter"/>
</dbReference>
<dbReference type="GO" id="GO:0005743">
    <property type="term" value="C:mitochondrial inner membrane"/>
    <property type="evidence" value="ECO:0007669"/>
    <property type="project" value="UniProtKB-SubCell"/>
</dbReference>
<evidence type="ECO:0000256" key="3">
    <source>
        <dbReference type="ARBA" id="ARBA00022692"/>
    </source>
</evidence>
<keyword evidence="7 9" id="KW-0496">Mitochondrion</keyword>
<feature type="transmembrane region" description="Helical" evidence="8">
    <location>
        <begin position="173"/>
        <end position="192"/>
    </location>
</feature>